<dbReference type="eggNOG" id="COG1028">
    <property type="taxonomic scope" value="Bacteria"/>
</dbReference>
<dbReference type="Gene3D" id="3.40.50.720">
    <property type="entry name" value="NAD(P)-binding Rossmann-like Domain"/>
    <property type="match status" value="1"/>
</dbReference>
<dbReference type="PANTHER" id="PTHR43477:SF1">
    <property type="entry name" value="DIHYDROANTICAPSIN 7-DEHYDROGENASE"/>
    <property type="match status" value="1"/>
</dbReference>
<dbReference type="PANTHER" id="PTHR43477">
    <property type="entry name" value="DIHYDROANTICAPSIN 7-DEHYDROGENASE"/>
    <property type="match status" value="1"/>
</dbReference>
<dbReference type="GO" id="GO:0016491">
    <property type="term" value="F:oxidoreductase activity"/>
    <property type="evidence" value="ECO:0007669"/>
    <property type="project" value="UniProtKB-KW"/>
</dbReference>
<comment type="similarity">
    <text evidence="1">Belongs to the short-chain dehydrogenases/reductases (SDR) family.</text>
</comment>
<dbReference type="AlphaFoldDB" id="A0PKM5"/>
<dbReference type="KEGG" id="mul:MUL_0136"/>
<organism evidence="3 4">
    <name type="scientific">Mycobacterium ulcerans (strain Agy99)</name>
    <dbReference type="NCBI Taxonomy" id="362242"/>
    <lineage>
        <taxon>Bacteria</taxon>
        <taxon>Bacillati</taxon>
        <taxon>Actinomycetota</taxon>
        <taxon>Actinomycetes</taxon>
        <taxon>Mycobacteriales</taxon>
        <taxon>Mycobacteriaceae</taxon>
        <taxon>Mycobacterium</taxon>
        <taxon>Mycobacterium ulcerans group</taxon>
    </lineage>
</organism>
<dbReference type="InterPro" id="IPR051122">
    <property type="entry name" value="SDR_DHRS6-like"/>
</dbReference>
<gene>
    <name evidence="3" type="ordered locus">MUL_0136</name>
</gene>
<dbReference type="HOGENOM" id="CLU_010194_20_0_11"/>
<protein>
    <submittedName>
        <fullName evidence="3">Short-chain type dehydrogenase/reductase</fullName>
    </submittedName>
</protein>
<name>A0PKM5_MYCUA</name>
<dbReference type="Pfam" id="PF00106">
    <property type="entry name" value="adh_short"/>
    <property type="match status" value="1"/>
</dbReference>
<evidence type="ECO:0000256" key="1">
    <source>
        <dbReference type="ARBA" id="ARBA00006484"/>
    </source>
</evidence>
<dbReference type="Pfam" id="PF13561">
    <property type="entry name" value="adh_short_C2"/>
    <property type="match status" value="1"/>
</dbReference>
<evidence type="ECO:0000313" key="4">
    <source>
        <dbReference type="Proteomes" id="UP000000765"/>
    </source>
</evidence>
<dbReference type="EMBL" id="CP000325">
    <property type="protein sequence ID" value="ABL02894.1"/>
    <property type="molecule type" value="Genomic_DNA"/>
</dbReference>
<dbReference type="Proteomes" id="UP000000765">
    <property type="component" value="Chromosome"/>
</dbReference>
<proteinExistence type="inferred from homology"/>
<dbReference type="InterPro" id="IPR036291">
    <property type="entry name" value="NAD(P)-bd_dom_sf"/>
</dbReference>
<keyword evidence="2" id="KW-0560">Oxidoreductase</keyword>
<evidence type="ECO:0000256" key="2">
    <source>
        <dbReference type="ARBA" id="ARBA00023002"/>
    </source>
</evidence>
<dbReference type="InterPro" id="IPR002347">
    <property type="entry name" value="SDR_fam"/>
</dbReference>
<dbReference type="PRINTS" id="PR00081">
    <property type="entry name" value="GDHRDH"/>
</dbReference>
<accession>A0PKM5</accession>
<dbReference type="SUPFAM" id="SSF51735">
    <property type="entry name" value="NAD(P)-binding Rossmann-fold domains"/>
    <property type="match status" value="1"/>
</dbReference>
<reference evidence="3 4" key="1">
    <citation type="journal article" date="2007" name="Genome Res.">
        <title>Reductive evolution and niche adaptation inferred from the genome of Mycobacterium ulcerans, the causative agent of Buruli ulcer.</title>
        <authorList>
            <person name="Stinear T.P."/>
            <person name="Seemann T."/>
            <person name="Pidot S."/>
            <person name="Frigui W."/>
            <person name="Reysset G."/>
            <person name="Garnier T."/>
            <person name="Meurice G."/>
            <person name="Simon D."/>
            <person name="Bouchier C."/>
            <person name="Ma L."/>
            <person name="Tichit M."/>
            <person name="Porter J.L."/>
            <person name="Ryan J."/>
            <person name="Johnson P.D."/>
            <person name="Davies J.K."/>
            <person name="Jenkin G.A."/>
            <person name="Small P.L."/>
            <person name="Jones L.M."/>
            <person name="Tekaia F."/>
            <person name="Laval F."/>
            <person name="Daffe M."/>
            <person name="Parkhill J."/>
            <person name="Cole S.T."/>
        </authorList>
    </citation>
    <scope>NUCLEOTIDE SEQUENCE [LARGE SCALE GENOMIC DNA]</scope>
    <source>
        <strain evidence="3 4">Agy99</strain>
    </source>
</reference>
<evidence type="ECO:0000313" key="3">
    <source>
        <dbReference type="EMBL" id="ABL02894.1"/>
    </source>
</evidence>
<sequence length="281" mass="29762">MMTVVDRLRYDGKRALIVGGATGMGAAAAKSAAELGAEVIVMDYAPVGYDAAQTLSVDLRDPASIDSAVERLGGPVHAVFSAAGVADGPDLMKINFIGHRHLIDRLLANDQLPSGSAVCFISSVAGMGWENDLPRLTEFLATPDYGAAQDWVSAHEAEGIIHYGFSKKAINAYVATRAYPLLKRGIRINAICPGPTDTPLAQANADLWLTFAQDYRDETGSKVHTPEQMGDVMVFLNSAAAFGISGITLLVDYGHTMSSLTGAYPPGKPIIDLIMGRVPMP</sequence>